<reference evidence="1" key="1">
    <citation type="submission" date="2021-01" db="EMBL/GenBank/DDBJ databases">
        <title>Whole genome shotgun sequence of Actinoplanes nipponensis NBRC 14063.</title>
        <authorList>
            <person name="Komaki H."/>
            <person name="Tamura T."/>
        </authorList>
    </citation>
    <scope>NUCLEOTIDE SEQUENCE</scope>
    <source>
        <strain evidence="1">NBRC 14063</strain>
    </source>
</reference>
<keyword evidence="2" id="KW-1185">Reference proteome</keyword>
<accession>A0A919JQU0</accession>
<comment type="caution">
    <text evidence="1">The sequence shown here is derived from an EMBL/GenBank/DDBJ whole genome shotgun (WGS) entry which is preliminary data.</text>
</comment>
<dbReference type="Proteomes" id="UP000647172">
    <property type="component" value="Unassembled WGS sequence"/>
</dbReference>
<gene>
    <name evidence="1" type="ORF">Ani05nite_47980</name>
</gene>
<evidence type="ECO:0000313" key="1">
    <source>
        <dbReference type="EMBL" id="GIE51264.1"/>
    </source>
</evidence>
<name>A0A919JQU0_9ACTN</name>
<dbReference type="RefSeq" id="WP_203771633.1">
    <property type="nucleotide sequence ID" value="NZ_BAAAYJ010000051.1"/>
</dbReference>
<sequence>MTAPTQDLLGRADSELLRLEAAAAAVAANLVDLDDNTARKDLDRGPLTGRTAAAWADATAALTQLWDGYGLLTALILAARAARNQRRFTDSEKSAYVHQVLGRSVTLSTTTVPLAQRGLLGAGQVSTTCSPAELLSAMEAAFRTAVDVATRAGEVWHRLMPEAATVASRLAHLRGLTRSATLDEADRRLGDFTAALAADPLGCDEQALAAVRVLLDRADAERTSAGELREALTQRLADAHALLDELAGAARAAAAAEQEATGRFADPAVAVVSGPDLRPDLAALDALAAAGHWALISPRLADWSRRARERVAALREAAARNAGLLAARNELRGRLDAYQAKAGRRGLAEDPALAPLAERARAALYTAPCDLDAARVAVNAYQDAVARLTATTTARDGLS</sequence>
<evidence type="ECO:0000313" key="2">
    <source>
        <dbReference type="Proteomes" id="UP000647172"/>
    </source>
</evidence>
<organism evidence="1 2">
    <name type="scientific">Actinoplanes nipponensis</name>
    <dbReference type="NCBI Taxonomy" id="135950"/>
    <lineage>
        <taxon>Bacteria</taxon>
        <taxon>Bacillati</taxon>
        <taxon>Actinomycetota</taxon>
        <taxon>Actinomycetes</taxon>
        <taxon>Micromonosporales</taxon>
        <taxon>Micromonosporaceae</taxon>
        <taxon>Actinoplanes</taxon>
    </lineage>
</organism>
<proteinExistence type="predicted"/>
<dbReference type="AlphaFoldDB" id="A0A919JQU0"/>
<protein>
    <submittedName>
        <fullName evidence="1">Uncharacterized protein</fullName>
    </submittedName>
</protein>
<dbReference type="EMBL" id="BOMQ01000056">
    <property type="protein sequence ID" value="GIE51264.1"/>
    <property type="molecule type" value="Genomic_DNA"/>
</dbReference>